<name>T1FZM4_HELRO</name>
<dbReference type="InterPro" id="IPR024940">
    <property type="entry name" value="TCF/LEF"/>
</dbReference>
<dbReference type="Proteomes" id="UP000015101">
    <property type="component" value="Unassembled WGS sequence"/>
</dbReference>
<dbReference type="GO" id="GO:0003677">
    <property type="term" value="F:DNA binding"/>
    <property type="evidence" value="ECO:0007669"/>
    <property type="project" value="UniProtKB-KW"/>
</dbReference>
<dbReference type="STRING" id="6412.T1FZM4"/>
<comment type="similarity">
    <text evidence="2">Belongs to the TCF/LEF family.</text>
</comment>
<dbReference type="EMBL" id="AMQM01001521">
    <property type="status" value="NOT_ANNOTATED_CDS"/>
    <property type="molecule type" value="Genomic_DNA"/>
</dbReference>
<dbReference type="HOGENOM" id="CLU_2006385_0_0_1"/>
<protein>
    <recommendedName>
        <fullName evidence="10">HMG box domain-containing protein</fullName>
    </recommendedName>
</protein>
<dbReference type="EnsemblMetazoa" id="HelroT68946">
    <property type="protein sequence ID" value="HelroP68946"/>
    <property type="gene ID" value="HelroG68946"/>
</dbReference>
<keyword evidence="5" id="KW-0238">DNA-binding</keyword>
<evidence type="ECO:0000256" key="2">
    <source>
        <dbReference type="ARBA" id="ARBA00006569"/>
    </source>
</evidence>
<dbReference type="RefSeq" id="XP_009027233.1">
    <property type="nucleotide sequence ID" value="XM_009028985.1"/>
</dbReference>
<evidence type="ECO:0000256" key="8">
    <source>
        <dbReference type="ARBA" id="ARBA00023242"/>
    </source>
</evidence>
<dbReference type="Pfam" id="PF00505">
    <property type="entry name" value="HMG_box"/>
    <property type="match status" value="1"/>
</dbReference>
<dbReference type="AlphaFoldDB" id="T1FZM4"/>
<keyword evidence="13" id="KW-1185">Reference proteome</keyword>
<keyword evidence="8" id="KW-0539">Nucleus</keyword>
<sequence length="124" mass="14102">MLHSNRNPRLKQQHSNHQHHHQHHQQQSVSSSTGHSSHLHQRFLVHGGSVGHAVISQHQEKKRPYVKKPLNAYMLFMKEMRQSVIEECTLKESAAINQILGRKVSFCVGICTGCVCWICTGCVC</sequence>
<keyword evidence="7" id="KW-0804">Transcription</keyword>
<feature type="compositionally biased region" description="Basic residues" evidence="9">
    <location>
        <begin position="1"/>
        <end position="24"/>
    </location>
</feature>
<evidence type="ECO:0000256" key="7">
    <source>
        <dbReference type="ARBA" id="ARBA00023163"/>
    </source>
</evidence>
<dbReference type="GO" id="GO:0016055">
    <property type="term" value="P:Wnt signaling pathway"/>
    <property type="evidence" value="ECO:0007669"/>
    <property type="project" value="UniProtKB-KW"/>
</dbReference>
<dbReference type="OrthoDB" id="2307332at2759"/>
<evidence type="ECO:0000256" key="5">
    <source>
        <dbReference type="ARBA" id="ARBA00023125"/>
    </source>
</evidence>
<dbReference type="InterPro" id="IPR009071">
    <property type="entry name" value="HMG_box_dom"/>
</dbReference>
<evidence type="ECO:0000313" key="12">
    <source>
        <dbReference type="EnsemblMetazoa" id="HelroP68946"/>
    </source>
</evidence>
<feature type="region of interest" description="Disordered" evidence="9">
    <location>
        <begin position="1"/>
        <end position="34"/>
    </location>
</feature>
<dbReference type="EMBL" id="KB097571">
    <property type="protein sequence ID" value="ESN94241.1"/>
    <property type="molecule type" value="Genomic_DNA"/>
</dbReference>
<dbReference type="eggNOG" id="KOG3248">
    <property type="taxonomic scope" value="Eukaryota"/>
</dbReference>
<gene>
    <name evidence="12" type="primary">20214272</name>
    <name evidence="11" type="ORF">HELRODRAFT_68946</name>
</gene>
<evidence type="ECO:0000256" key="6">
    <source>
        <dbReference type="ARBA" id="ARBA00023159"/>
    </source>
</evidence>
<reference evidence="11 13" key="2">
    <citation type="journal article" date="2013" name="Nature">
        <title>Insights into bilaterian evolution from three spiralian genomes.</title>
        <authorList>
            <person name="Simakov O."/>
            <person name="Marletaz F."/>
            <person name="Cho S.J."/>
            <person name="Edsinger-Gonzales E."/>
            <person name="Havlak P."/>
            <person name="Hellsten U."/>
            <person name="Kuo D.H."/>
            <person name="Larsson T."/>
            <person name="Lv J."/>
            <person name="Arendt D."/>
            <person name="Savage R."/>
            <person name="Osoegawa K."/>
            <person name="de Jong P."/>
            <person name="Grimwood J."/>
            <person name="Chapman J.A."/>
            <person name="Shapiro H."/>
            <person name="Aerts A."/>
            <person name="Otillar R.P."/>
            <person name="Terry A.Y."/>
            <person name="Boore J.L."/>
            <person name="Grigoriev I.V."/>
            <person name="Lindberg D.R."/>
            <person name="Seaver E.C."/>
            <person name="Weisblat D.A."/>
            <person name="Putnam N.H."/>
            <person name="Rokhsar D.S."/>
        </authorList>
    </citation>
    <scope>NUCLEOTIDE SEQUENCE</scope>
</reference>
<reference evidence="13" key="1">
    <citation type="submission" date="2012-12" db="EMBL/GenBank/DDBJ databases">
        <authorList>
            <person name="Hellsten U."/>
            <person name="Grimwood J."/>
            <person name="Chapman J.A."/>
            <person name="Shapiro H."/>
            <person name="Aerts A."/>
            <person name="Otillar R.P."/>
            <person name="Terry A.Y."/>
            <person name="Boore J.L."/>
            <person name="Simakov O."/>
            <person name="Marletaz F."/>
            <person name="Cho S.-J."/>
            <person name="Edsinger-Gonzales E."/>
            <person name="Havlak P."/>
            <person name="Kuo D.-H."/>
            <person name="Larsson T."/>
            <person name="Lv J."/>
            <person name="Arendt D."/>
            <person name="Savage R."/>
            <person name="Osoegawa K."/>
            <person name="de Jong P."/>
            <person name="Lindberg D.R."/>
            <person name="Seaver E.C."/>
            <person name="Weisblat D.A."/>
            <person name="Putnam N.H."/>
            <person name="Grigoriev I.V."/>
            <person name="Rokhsar D.S."/>
        </authorList>
    </citation>
    <scope>NUCLEOTIDE SEQUENCE</scope>
</reference>
<keyword evidence="4" id="KW-0805">Transcription regulation</keyword>
<dbReference type="GO" id="GO:0005634">
    <property type="term" value="C:nucleus"/>
    <property type="evidence" value="ECO:0007669"/>
    <property type="project" value="UniProtKB-SubCell"/>
</dbReference>
<keyword evidence="3" id="KW-0879">Wnt signaling pathway</keyword>
<evidence type="ECO:0000256" key="1">
    <source>
        <dbReference type="ARBA" id="ARBA00004123"/>
    </source>
</evidence>
<evidence type="ECO:0000259" key="10">
    <source>
        <dbReference type="Pfam" id="PF00505"/>
    </source>
</evidence>
<comment type="subcellular location">
    <subcellularLocation>
        <location evidence="1">Nucleus</location>
    </subcellularLocation>
</comment>
<feature type="domain" description="HMG box" evidence="10">
    <location>
        <begin position="66"/>
        <end position="103"/>
    </location>
</feature>
<keyword evidence="6" id="KW-0010">Activator</keyword>
<accession>T1FZM4</accession>
<evidence type="ECO:0000313" key="11">
    <source>
        <dbReference type="EMBL" id="ESN94241.1"/>
    </source>
</evidence>
<dbReference type="Gene3D" id="1.10.30.10">
    <property type="entry name" value="High mobility group box domain"/>
    <property type="match status" value="1"/>
</dbReference>
<dbReference type="PANTHER" id="PTHR10373:SF38">
    <property type="entry name" value="PROTEIN PANGOLIN, ISOFORM J"/>
    <property type="match status" value="1"/>
</dbReference>
<dbReference type="InterPro" id="IPR036910">
    <property type="entry name" value="HMG_box_dom_sf"/>
</dbReference>
<evidence type="ECO:0000256" key="4">
    <source>
        <dbReference type="ARBA" id="ARBA00023015"/>
    </source>
</evidence>
<evidence type="ECO:0000256" key="3">
    <source>
        <dbReference type="ARBA" id="ARBA00022687"/>
    </source>
</evidence>
<organism evidence="12 13">
    <name type="scientific">Helobdella robusta</name>
    <name type="common">Californian leech</name>
    <dbReference type="NCBI Taxonomy" id="6412"/>
    <lineage>
        <taxon>Eukaryota</taxon>
        <taxon>Metazoa</taxon>
        <taxon>Spiralia</taxon>
        <taxon>Lophotrochozoa</taxon>
        <taxon>Annelida</taxon>
        <taxon>Clitellata</taxon>
        <taxon>Hirudinea</taxon>
        <taxon>Rhynchobdellida</taxon>
        <taxon>Glossiphoniidae</taxon>
        <taxon>Helobdella</taxon>
    </lineage>
</organism>
<evidence type="ECO:0000313" key="13">
    <source>
        <dbReference type="Proteomes" id="UP000015101"/>
    </source>
</evidence>
<dbReference type="SUPFAM" id="SSF47095">
    <property type="entry name" value="HMG-box"/>
    <property type="match status" value="1"/>
</dbReference>
<dbReference type="InParanoid" id="T1FZM4"/>
<proteinExistence type="inferred from homology"/>
<dbReference type="KEGG" id="hro:HELRODRAFT_68946"/>
<dbReference type="GeneID" id="20214272"/>
<dbReference type="PANTHER" id="PTHR10373">
    <property type="entry name" value="TRANSCRIPTION FACTOR 7 FAMILY MEMBER"/>
    <property type="match status" value="1"/>
</dbReference>
<evidence type="ECO:0000256" key="9">
    <source>
        <dbReference type="SAM" id="MobiDB-lite"/>
    </source>
</evidence>
<feature type="compositionally biased region" description="Low complexity" evidence="9">
    <location>
        <begin position="25"/>
        <end position="34"/>
    </location>
</feature>
<dbReference type="CTD" id="20214272"/>
<reference evidence="12" key="3">
    <citation type="submission" date="2015-06" db="UniProtKB">
        <authorList>
            <consortium name="EnsemblMetazoa"/>
        </authorList>
    </citation>
    <scope>IDENTIFICATION</scope>
</reference>